<evidence type="ECO:0000313" key="3">
    <source>
        <dbReference type="Proteomes" id="UP001305606"/>
    </source>
</evidence>
<dbReference type="Pfam" id="PF01636">
    <property type="entry name" value="APH"/>
    <property type="match status" value="1"/>
</dbReference>
<evidence type="ECO:0000259" key="1">
    <source>
        <dbReference type="Pfam" id="PF01636"/>
    </source>
</evidence>
<dbReference type="Gene3D" id="3.90.1200.10">
    <property type="match status" value="1"/>
</dbReference>
<keyword evidence="3" id="KW-1185">Reference proteome</keyword>
<dbReference type="SUPFAM" id="SSF56112">
    <property type="entry name" value="Protein kinase-like (PK-like)"/>
    <property type="match status" value="1"/>
</dbReference>
<reference evidence="2 3" key="1">
    <citation type="submission" date="2023-02" db="EMBL/GenBank/DDBJ databases">
        <title>Streptomyces sp. SCA4-21 with antifungal activity against Fusarium oxysporum f. sp. cubense, Streptomyces sp. SCA2-17 with antifungal activity against Fusarium oxysporum f. sp. cubense.</title>
        <authorList>
            <person name="Qi D."/>
        </authorList>
    </citation>
    <scope>NUCLEOTIDE SEQUENCE [LARGE SCALE GENOMIC DNA]</scope>
    <source>
        <strain evidence="2 3">SCA4-21</strain>
    </source>
</reference>
<name>A0ABY9V9T3_9ACTN</name>
<dbReference type="Proteomes" id="UP001305606">
    <property type="component" value="Chromosome"/>
</dbReference>
<dbReference type="InterPro" id="IPR002575">
    <property type="entry name" value="Aminoglycoside_PTrfase"/>
</dbReference>
<gene>
    <name evidence="2" type="ORF">PS467_00320</name>
</gene>
<dbReference type="InterPro" id="IPR011009">
    <property type="entry name" value="Kinase-like_dom_sf"/>
</dbReference>
<evidence type="ECO:0000313" key="2">
    <source>
        <dbReference type="EMBL" id="WNF01417.1"/>
    </source>
</evidence>
<sequence length="138" mass="14851">MRRAAHCGPEGRAMAAECERLLSAHGEVQLPTGDLVHGDFRPANILFDGNRVSGVIDIEAVGSGSRVFDYASLLTTDELTPAARRLVAAAARGVAEEAGPLMEALKFLPKLERTLAKSRQSELFPSVPVKHFGPTWQT</sequence>
<accession>A0ABY9V9T3</accession>
<dbReference type="EMBL" id="CP117522">
    <property type="protein sequence ID" value="WNF01417.1"/>
    <property type="molecule type" value="Genomic_DNA"/>
</dbReference>
<organism evidence="2 3">
    <name type="scientific">Streptomyces luomodiensis</name>
    <dbReference type="NCBI Taxonomy" id="3026192"/>
    <lineage>
        <taxon>Bacteria</taxon>
        <taxon>Bacillati</taxon>
        <taxon>Actinomycetota</taxon>
        <taxon>Actinomycetes</taxon>
        <taxon>Kitasatosporales</taxon>
        <taxon>Streptomycetaceae</taxon>
        <taxon>Streptomyces</taxon>
    </lineage>
</organism>
<feature type="domain" description="Aminoglycoside phosphotransferase" evidence="1">
    <location>
        <begin position="31"/>
        <end position="92"/>
    </location>
</feature>
<protein>
    <submittedName>
        <fullName evidence="2">Phosphotransferase</fullName>
    </submittedName>
</protein>
<proteinExistence type="predicted"/>